<name>A0A495ETN1_9MICC</name>
<feature type="compositionally biased region" description="Polar residues" evidence="1">
    <location>
        <begin position="154"/>
        <end position="164"/>
    </location>
</feature>
<keyword evidence="2" id="KW-0732">Signal</keyword>
<dbReference type="EMBL" id="RBIR01000003">
    <property type="protein sequence ID" value="RKR19929.1"/>
    <property type="molecule type" value="Genomic_DNA"/>
</dbReference>
<comment type="caution">
    <text evidence="3">The sequence shown here is derived from an EMBL/GenBank/DDBJ whole genome shotgun (WGS) entry which is preliminary data.</text>
</comment>
<gene>
    <name evidence="3" type="ORF">C8D78_1741</name>
</gene>
<organism evidence="3 4">
    <name type="scientific">Arthrobacter oryzae</name>
    <dbReference type="NCBI Taxonomy" id="409290"/>
    <lineage>
        <taxon>Bacteria</taxon>
        <taxon>Bacillati</taxon>
        <taxon>Actinomycetota</taxon>
        <taxon>Actinomycetes</taxon>
        <taxon>Micrococcales</taxon>
        <taxon>Micrococcaceae</taxon>
        <taxon>Arthrobacter</taxon>
    </lineage>
</organism>
<accession>A0A495ETN1</accession>
<feature type="chain" id="PRO_5019741977" evidence="2">
    <location>
        <begin position="25"/>
        <end position="164"/>
    </location>
</feature>
<feature type="region of interest" description="Disordered" evidence="1">
    <location>
        <begin position="141"/>
        <end position="164"/>
    </location>
</feature>
<evidence type="ECO:0000313" key="3">
    <source>
        <dbReference type="EMBL" id="RKR19929.1"/>
    </source>
</evidence>
<dbReference type="AlphaFoldDB" id="A0A495ETN1"/>
<proteinExistence type="predicted"/>
<dbReference type="Proteomes" id="UP000276055">
    <property type="component" value="Unassembled WGS sequence"/>
</dbReference>
<evidence type="ECO:0000256" key="1">
    <source>
        <dbReference type="SAM" id="MobiDB-lite"/>
    </source>
</evidence>
<evidence type="ECO:0000313" key="4">
    <source>
        <dbReference type="Proteomes" id="UP000276055"/>
    </source>
</evidence>
<feature type="signal peptide" evidence="2">
    <location>
        <begin position="1"/>
        <end position="24"/>
    </location>
</feature>
<sequence>MTLRRSLAWLTVLLPALAPVSGCARVCPAIAWTHFVTVVLDGDPRNVSWVQLCTPAACSRPGESPVPQTVLPSAAPSGANGLGFPPGGGPTVRRITVEKMGPERWRFGFDVDAPGSVTLRALDARGKTLTEQKMSLVWQRTGGTDECGGPETASPVTLTVKAQR</sequence>
<reference evidence="3 4" key="1">
    <citation type="submission" date="2018-10" db="EMBL/GenBank/DDBJ databases">
        <title>Genomic Encyclopedia of Type Strains, Phase IV (KMG-IV): sequencing the most valuable type-strain genomes for metagenomic binning, comparative biology and taxonomic classification.</title>
        <authorList>
            <person name="Goeker M."/>
        </authorList>
    </citation>
    <scope>NUCLEOTIDE SEQUENCE [LARGE SCALE GENOMIC DNA]</scope>
    <source>
        <strain evidence="3 4">DSM 25586</strain>
    </source>
</reference>
<evidence type="ECO:0000256" key="2">
    <source>
        <dbReference type="SAM" id="SignalP"/>
    </source>
</evidence>
<feature type="compositionally biased region" description="Gly residues" evidence="1">
    <location>
        <begin position="80"/>
        <end position="90"/>
    </location>
</feature>
<protein>
    <submittedName>
        <fullName evidence="3">Uncharacterized protein</fullName>
    </submittedName>
</protein>
<feature type="region of interest" description="Disordered" evidence="1">
    <location>
        <begin position="63"/>
        <end position="91"/>
    </location>
</feature>